<dbReference type="EMBL" id="SDMP01000010">
    <property type="protein sequence ID" value="RYR35843.1"/>
    <property type="molecule type" value="Genomic_DNA"/>
</dbReference>
<evidence type="ECO:0000313" key="2">
    <source>
        <dbReference type="Proteomes" id="UP000289738"/>
    </source>
</evidence>
<accession>A0A445BAY0</accession>
<comment type="caution">
    <text evidence="1">The sequence shown here is derived from an EMBL/GenBank/DDBJ whole genome shotgun (WGS) entry which is preliminary data.</text>
</comment>
<gene>
    <name evidence="1" type="ORF">Ahy_A10g050948</name>
</gene>
<sequence>MSNELTKYLKRSTVGENSSSTHARSLSLLSPLSVPIIDDANGDSSSSTVTAQCSPPLQRRGALLILRRTTTGEKPFSFLFSFFLFFSFIASSSSRTRDACRTVAASVPLASFHSTQRPPLRWSIALATRRHPLKCNLLTPAFLLLCSSISSRIQVKGKRTRKKEQKEQCRCNIGCSLGILAAGAYGLPQFRLRVFLWDAKPSKNCKVSCYLFSQIPLYISLTLAHNKDVVEHFFFKNGTN</sequence>
<reference evidence="1 2" key="1">
    <citation type="submission" date="2019-01" db="EMBL/GenBank/DDBJ databases">
        <title>Sequencing of cultivated peanut Arachis hypogaea provides insights into genome evolution and oil improvement.</title>
        <authorList>
            <person name="Chen X."/>
        </authorList>
    </citation>
    <scope>NUCLEOTIDE SEQUENCE [LARGE SCALE GENOMIC DNA]</scope>
    <source>
        <strain evidence="2">cv. Fuhuasheng</strain>
        <tissue evidence="1">Leaves</tissue>
    </source>
</reference>
<dbReference type="Proteomes" id="UP000289738">
    <property type="component" value="Chromosome A10"/>
</dbReference>
<dbReference type="InterPro" id="IPR029063">
    <property type="entry name" value="SAM-dependent_MTases_sf"/>
</dbReference>
<dbReference type="STRING" id="3818.A0A445BAY0"/>
<keyword evidence="2" id="KW-1185">Reference proteome</keyword>
<protein>
    <submittedName>
        <fullName evidence="1">Uncharacterized protein</fullName>
    </submittedName>
</protein>
<proteinExistence type="predicted"/>
<evidence type="ECO:0000313" key="1">
    <source>
        <dbReference type="EMBL" id="RYR35843.1"/>
    </source>
</evidence>
<dbReference type="AlphaFoldDB" id="A0A445BAY0"/>
<name>A0A445BAY0_ARAHY</name>
<dbReference type="Gene3D" id="3.40.50.150">
    <property type="entry name" value="Vaccinia Virus protein VP39"/>
    <property type="match status" value="1"/>
</dbReference>
<organism evidence="1 2">
    <name type="scientific">Arachis hypogaea</name>
    <name type="common">Peanut</name>
    <dbReference type="NCBI Taxonomy" id="3818"/>
    <lineage>
        <taxon>Eukaryota</taxon>
        <taxon>Viridiplantae</taxon>
        <taxon>Streptophyta</taxon>
        <taxon>Embryophyta</taxon>
        <taxon>Tracheophyta</taxon>
        <taxon>Spermatophyta</taxon>
        <taxon>Magnoliopsida</taxon>
        <taxon>eudicotyledons</taxon>
        <taxon>Gunneridae</taxon>
        <taxon>Pentapetalae</taxon>
        <taxon>rosids</taxon>
        <taxon>fabids</taxon>
        <taxon>Fabales</taxon>
        <taxon>Fabaceae</taxon>
        <taxon>Papilionoideae</taxon>
        <taxon>50 kb inversion clade</taxon>
        <taxon>dalbergioids sensu lato</taxon>
        <taxon>Dalbergieae</taxon>
        <taxon>Pterocarpus clade</taxon>
        <taxon>Arachis</taxon>
    </lineage>
</organism>